<gene>
    <name evidence="3" type="ORF">SAMN05660976_06424</name>
</gene>
<keyword evidence="3" id="KW-0238">DNA-binding</keyword>
<dbReference type="AlphaFoldDB" id="A0A1H8CI78"/>
<sequence length="167" mass="17723">MSDTTVPAPGPAPGPAVPDAAAPGSAVRVWSAMRALVLEHEDRRKEVADALGMSFFRVKALRHLLPGPLSMRDLTAGLATEKPYTTLVVDDLERRGHVVRSVSPDDRRSKIVTLTPEGEAAARQAERILARPPRSLLALPAGDLAALDEIMARLLAGDEHGDARGSG</sequence>
<dbReference type="PANTHER" id="PTHR33164:SF57">
    <property type="entry name" value="MARR-FAMILY TRANSCRIPTIONAL REGULATOR"/>
    <property type="match status" value="1"/>
</dbReference>
<dbReference type="Pfam" id="PF12802">
    <property type="entry name" value="MarR_2"/>
    <property type="match status" value="1"/>
</dbReference>
<feature type="region of interest" description="Disordered" evidence="1">
    <location>
        <begin position="1"/>
        <end position="21"/>
    </location>
</feature>
<dbReference type="InterPro" id="IPR000835">
    <property type="entry name" value="HTH_MarR-typ"/>
</dbReference>
<dbReference type="PANTHER" id="PTHR33164">
    <property type="entry name" value="TRANSCRIPTIONAL REGULATOR, MARR FAMILY"/>
    <property type="match status" value="1"/>
</dbReference>
<dbReference type="InterPro" id="IPR036390">
    <property type="entry name" value="WH_DNA-bd_sf"/>
</dbReference>
<dbReference type="InterPro" id="IPR036388">
    <property type="entry name" value="WH-like_DNA-bd_sf"/>
</dbReference>
<dbReference type="PRINTS" id="PR00598">
    <property type="entry name" value="HTHMARR"/>
</dbReference>
<dbReference type="GO" id="GO:0003700">
    <property type="term" value="F:DNA-binding transcription factor activity"/>
    <property type="evidence" value="ECO:0007669"/>
    <property type="project" value="InterPro"/>
</dbReference>
<evidence type="ECO:0000313" key="3">
    <source>
        <dbReference type="EMBL" id="SEM94619.1"/>
    </source>
</evidence>
<evidence type="ECO:0000259" key="2">
    <source>
        <dbReference type="PROSITE" id="PS50995"/>
    </source>
</evidence>
<dbReference type="GO" id="GO:0006950">
    <property type="term" value="P:response to stress"/>
    <property type="evidence" value="ECO:0007669"/>
    <property type="project" value="TreeGrafter"/>
</dbReference>
<name>A0A1H8CI78_9ACTN</name>
<dbReference type="STRING" id="46177.SAMN05660976_06424"/>
<evidence type="ECO:0000256" key="1">
    <source>
        <dbReference type="SAM" id="MobiDB-lite"/>
    </source>
</evidence>
<dbReference type="GO" id="GO:0003677">
    <property type="term" value="F:DNA binding"/>
    <property type="evidence" value="ECO:0007669"/>
    <property type="project" value="UniProtKB-KW"/>
</dbReference>
<protein>
    <submittedName>
        <fullName evidence="3">DNA-binding transcriptional regulator, MarR family</fullName>
    </submittedName>
</protein>
<proteinExistence type="predicted"/>
<reference evidence="3 4" key="1">
    <citation type="submission" date="2016-10" db="EMBL/GenBank/DDBJ databases">
        <authorList>
            <person name="de Groot N.N."/>
        </authorList>
    </citation>
    <scope>NUCLEOTIDE SEQUENCE [LARGE SCALE GENOMIC DNA]</scope>
    <source>
        <strain evidence="3 4">DSM 43357</strain>
    </source>
</reference>
<dbReference type="RefSeq" id="WP_143078830.1">
    <property type="nucleotide sequence ID" value="NZ_FOBF01000019.1"/>
</dbReference>
<keyword evidence="4" id="KW-1185">Reference proteome</keyword>
<dbReference type="Gene3D" id="1.10.10.10">
    <property type="entry name" value="Winged helix-like DNA-binding domain superfamily/Winged helix DNA-binding domain"/>
    <property type="match status" value="1"/>
</dbReference>
<dbReference type="InterPro" id="IPR039422">
    <property type="entry name" value="MarR/SlyA-like"/>
</dbReference>
<dbReference type="OrthoDB" id="8635520at2"/>
<organism evidence="3 4">
    <name type="scientific">Nonomuraea pusilla</name>
    <dbReference type="NCBI Taxonomy" id="46177"/>
    <lineage>
        <taxon>Bacteria</taxon>
        <taxon>Bacillati</taxon>
        <taxon>Actinomycetota</taxon>
        <taxon>Actinomycetes</taxon>
        <taxon>Streptosporangiales</taxon>
        <taxon>Streptosporangiaceae</taxon>
        <taxon>Nonomuraea</taxon>
    </lineage>
</organism>
<dbReference type="SMART" id="SM00347">
    <property type="entry name" value="HTH_MARR"/>
    <property type="match status" value="1"/>
</dbReference>
<dbReference type="SUPFAM" id="SSF46785">
    <property type="entry name" value="Winged helix' DNA-binding domain"/>
    <property type="match status" value="1"/>
</dbReference>
<dbReference type="Proteomes" id="UP000198953">
    <property type="component" value="Unassembled WGS sequence"/>
</dbReference>
<accession>A0A1H8CI78</accession>
<feature type="domain" description="HTH marR-type" evidence="2">
    <location>
        <begin position="26"/>
        <end position="156"/>
    </location>
</feature>
<dbReference type="PROSITE" id="PS50995">
    <property type="entry name" value="HTH_MARR_2"/>
    <property type="match status" value="1"/>
</dbReference>
<dbReference type="EMBL" id="FOBF01000019">
    <property type="protein sequence ID" value="SEM94619.1"/>
    <property type="molecule type" value="Genomic_DNA"/>
</dbReference>
<evidence type="ECO:0000313" key="4">
    <source>
        <dbReference type="Proteomes" id="UP000198953"/>
    </source>
</evidence>